<evidence type="ECO:0000256" key="1">
    <source>
        <dbReference type="ARBA" id="ARBA00007228"/>
    </source>
</evidence>
<dbReference type="Pfam" id="PF00588">
    <property type="entry name" value="SpoU_methylase"/>
    <property type="match status" value="1"/>
</dbReference>
<dbReference type="AlphaFoldDB" id="C7DGL7"/>
<keyword evidence="3" id="KW-0808">Transferase</keyword>
<dbReference type="GO" id="GO:0008173">
    <property type="term" value="F:RNA methyltransferase activity"/>
    <property type="evidence" value="ECO:0007669"/>
    <property type="project" value="InterPro"/>
</dbReference>
<evidence type="ECO:0000256" key="2">
    <source>
        <dbReference type="ARBA" id="ARBA00022603"/>
    </source>
</evidence>
<dbReference type="InterPro" id="IPR001537">
    <property type="entry name" value="SpoU_MeTrfase"/>
</dbReference>
<dbReference type="PIRSF" id="PIRSF004808">
    <property type="entry name" value="LasT"/>
    <property type="match status" value="1"/>
</dbReference>
<dbReference type="PANTHER" id="PTHR42786">
    <property type="entry name" value="TRNA/RRNA METHYLTRANSFERASE"/>
    <property type="match status" value="1"/>
</dbReference>
<dbReference type="GO" id="GO:0005829">
    <property type="term" value="C:cytosol"/>
    <property type="evidence" value="ECO:0007669"/>
    <property type="project" value="TreeGrafter"/>
</dbReference>
<proteinExistence type="inferred from homology"/>
<dbReference type="EMBL" id="GG697238">
    <property type="protein sequence ID" value="EET90364.1"/>
    <property type="molecule type" value="Genomic_DNA"/>
</dbReference>
<evidence type="ECO:0000256" key="3">
    <source>
        <dbReference type="ARBA" id="ARBA00022679"/>
    </source>
</evidence>
<dbReference type="PANTHER" id="PTHR42786:SF2">
    <property type="entry name" value="TRNA (CYTIDINE_URIDINE-2'-O-)-METHYLTRANSFERASE TRMJ"/>
    <property type="match status" value="1"/>
</dbReference>
<keyword evidence="2 6" id="KW-0489">Methyltransferase</keyword>
<protein>
    <submittedName>
        <fullName evidence="6">tRNA/rRNA methyltransferase (SpoU)</fullName>
    </submittedName>
</protein>
<reference evidence="6 7" key="2">
    <citation type="journal article" date="2010" name="Proc. Natl. Acad. Sci. U.S.A.">
        <title>Enigmatic, ultrasmall, uncultivated Archaea.</title>
        <authorList>
            <person name="Baker B.J."/>
            <person name="Comolli L.R."/>
            <person name="Dick G.J."/>
            <person name="Hauser L.J."/>
            <person name="Hyatt D."/>
            <person name="Dill B.D."/>
            <person name="Land M.L."/>
            <person name="Verberkmoes N.C."/>
            <person name="Hettich R.L."/>
            <person name="Banfield J.F."/>
        </authorList>
    </citation>
    <scope>NUCLEOTIDE SEQUENCE [LARGE SCALE GENOMIC DNA]</scope>
    <source>
        <strain evidence="6">ARMAN-2</strain>
    </source>
</reference>
<comment type="similarity">
    <text evidence="1">Belongs to the class IV-like SAM-binding methyltransferase superfamily. RNA methyltransferase TrmH family.</text>
</comment>
<dbReference type="CDD" id="cd18093">
    <property type="entry name" value="SpoU-like_TrmJ"/>
    <property type="match status" value="1"/>
</dbReference>
<evidence type="ECO:0000259" key="5">
    <source>
        <dbReference type="Pfam" id="PF00588"/>
    </source>
</evidence>
<keyword evidence="7" id="KW-1185">Reference proteome</keyword>
<dbReference type="SUPFAM" id="SSF75217">
    <property type="entry name" value="alpha/beta knot"/>
    <property type="match status" value="1"/>
</dbReference>
<organism evidence="6 7">
    <name type="scientific">Candidatus Micrarchaeum acidiphilum ARMAN-2</name>
    <dbReference type="NCBI Taxonomy" id="425595"/>
    <lineage>
        <taxon>Archaea</taxon>
        <taxon>Candidatus Micrarchaeota</taxon>
        <taxon>Candidatus Micrarchaeia</taxon>
        <taxon>Candidatus Micrarchaeales</taxon>
        <taxon>Candidatus Micrarchaeaceae</taxon>
        <taxon>Candidatus Micrarchaeum</taxon>
    </lineage>
</organism>
<dbReference type="InterPro" id="IPR029026">
    <property type="entry name" value="tRNA_m1G_MTases_N"/>
</dbReference>
<reference evidence="6 7" key="1">
    <citation type="journal article" date="2009" name="Genome Biol.">
        <title>Community-wide analysis of microbial genome sequence signatures.</title>
        <authorList>
            <person name="Dick G.J."/>
            <person name="Andersson A.F."/>
            <person name="Baker B.J."/>
            <person name="Simmons S.L."/>
            <person name="Thomas B.C."/>
            <person name="Yelton A.P."/>
            <person name="Banfield J.F."/>
        </authorList>
    </citation>
    <scope>NUCLEOTIDE SEQUENCE [LARGE SCALE GENOMIC DNA]</scope>
    <source>
        <strain evidence="6">ARMAN-2</strain>
    </source>
</reference>
<sequence>MIKNIKVAFVEPRYQINLGYEARVLKNFEIRKMYLVNPKCKFNGKNAIKYSKHAHDLIENAAILKDLNGVTRNSFVVGTTALWRKSRKYFDNVMTLPEFEEYIRGKSIENMTLLIGRDNTGLNSEELFQCNSIVFIPTSQRYPTLNISHALAILLYALTAQKPSSWPQEIGELYADSSDLRMIKSLFGASVDSNPYIRKKETVKKAFENMLVRANPTKKEINALTAAFSKKYKA</sequence>
<evidence type="ECO:0000256" key="4">
    <source>
        <dbReference type="ARBA" id="ARBA00022691"/>
    </source>
</evidence>
<dbReference type="InterPro" id="IPR029028">
    <property type="entry name" value="Alpha/beta_knot_MTases"/>
</dbReference>
<keyword evidence="4" id="KW-0949">S-adenosyl-L-methionine</keyword>
<name>C7DGL7_MICA2</name>
<dbReference type="GO" id="GO:0003723">
    <property type="term" value="F:RNA binding"/>
    <property type="evidence" value="ECO:0007669"/>
    <property type="project" value="InterPro"/>
</dbReference>
<feature type="domain" description="tRNA/rRNA methyltransferase SpoU type" evidence="5">
    <location>
        <begin position="5"/>
        <end position="156"/>
    </location>
</feature>
<dbReference type="InterPro" id="IPR004384">
    <property type="entry name" value="RNA_MeTrfase_TrmJ/LasT"/>
</dbReference>
<evidence type="ECO:0000313" key="6">
    <source>
        <dbReference type="EMBL" id="EET90364.1"/>
    </source>
</evidence>
<accession>C7DGL7</accession>
<dbReference type="Proteomes" id="UP000332487">
    <property type="component" value="Unassembled WGS sequence"/>
</dbReference>
<evidence type="ECO:0000313" key="7">
    <source>
        <dbReference type="Proteomes" id="UP000332487"/>
    </source>
</evidence>
<dbReference type="GO" id="GO:0002128">
    <property type="term" value="P:tRNA nucleoside ribose methylation"/>
    <property type="evidence" value="ECO:0007669"/>
    <property type="project" value="TreeGrafter"/>
</dbReference>
<gene>
    <name evidence="6" type="ORF">UNLARM2_0218</name>
</gene>
<dbReference type="Gene3D" id="3.40.1280.10">
    <property type="match status" value="1"/>
</dbReference>